<dbReference type="InterPro" id="IPR000620">
    <property type="entry name" value="EamA_dom"/>
</dbReference>
<dbReference type="GO" id="GO:0005886">
    <property type="term" value="C:plasma membrane"/>
    <property type="evidence" value="ECO:0007669"/>
    <property type="project" value="UniProtKB-SubCell"/>
</dbReference>
<reference evidence="9" key="1">
    <citation type="journal article" date="2020" name="Appl. Environ. Microbiol.">
        <title>Medium-Chain Fatty Acid Synthesis by 'Candidatus Weimeria bifida' gen. nov., sp. nov., and 'Candidatus Pseudoramibacter fermentans' sp. nov.</title>
        <authorList>
            <person name="Scarborough M.J."/>
            <person name="Myers K.S."/>
            <person name="Donohue T.J."/>
            <person name="Noguera D.R."/>
        </authorList>
    </citation>
    <scope>NUCLEOTIDE SEQUENCE</scope>
    <source>
        <strain evidence="9">LCO1.1</strain>
    </source>
</reference>
<keyword evidence="5 7" id="KW-1133">Transmembrane helix</keyword>
<protein>
    <submittedName>
        <fullName evidence="9">DMT family transporter</fullName>
    </submittedName>
</protein>
<feature type="domain" description="EamA" evidence="8">
    <location>
        <begin position="14"/>
        <end position="156"/>
    </location>
</feature>
<comment type="similarity">
    <text evidence="2">Belongs to the EamA transporter family.</text>
</comment>
<sequence>MNDRIEKKNNPLSALLLLVAAALWGFTFAFQDMGADHIDAGSFLAMRSWTACVFLFFVIKIADKIKISKGIPTGQPTTHTMRRHYLTGGLICGASLFFASFFQQAGLAYTTTAKASFITALYVIIVPITCVFRKQFPKAHVWFAVGLGVIGLYLLSFSKGPDGINPGDMIIMISALLWTVQILCVDYFKYAIDGIRLSFYQTLTQGLIATAVMLVKGLPAMENVMAALPAILFAGIFSSGIAFTLQIIAQGGLDPTSASLIMCLESVFGAIGGFLFQGQTLTGRELAGCAIMFAGIVISQLPGREKTK</sequence>
<feature type="transmembrane region" description="Helical" evidence="7">
    <location>
        <begin position="257"/>
        <end position="276"/>
    </location>
</feature>
<evidence type="ECO:0000256" key="2">
    <source>
        <dbReference type="ARBA" id="ARBA00007362"/>
    </source>
</evidence>
<gene>
    <name evidence="9" type="ORF">FRC54_03160</name>
</gene>
<proteinExistence type="inferred from homology"/>
<evidence type="ECO:0000256" key="4">
    <source>
        <dbReference type="ARBA" id="ARBA00022692"/>
    </source>
</evidence>
<feature type="transmembrane region" description="Helical" evidence="7">
    <location>
        <begin position="83"/>
        <end position="103"/>
    </location>
</feature>
<keyword evidence="3" id="KW-1003">Cell membrane</keyword>
<dbReference type="Pfam" id="PF00892">
    <property type="entry name" value="EamA"/>
    <property type="match status" value="2"/>
</dbReference>
<evidence type="ECO:0000256" key="7">
    <source>
        <dbReference type="SAM" id="Phobius"/>
    </source>
</evidence>
<comment type="subcellular location">
    <subcellularLocation>
        <location evidence="1">Cell membrane</location>
        <topology evidence="1">Multi-pass membrane protein</topology>
    </subcellularLocation>
</comment>
<keyword evidence="10" id="KW-1185">Reference proteome</keyword>
<accession>A0A6N7IXL9</accession>
<feature type="transmembrane region" description="Helical" evidence="7">
    <location>
        <begin position="42"/>
        <end position="62"/>
    </location>
</feature>
<feature type="transmembrane region" description="Helical" evidence="7">
    <location>
        <begin position="12"/>
        <end position="30"/>
    </location>
</feature>
<feature type="transmembrane region" description="Helical" evidence="7">
    <location>
        <begin position="139"/>
        <end position="157"/>
    </location>
</feature>
<dbReference type="InterPro" id="IPR037185">
    <property type="entry name" value="EmrE-like"/>
</dbReference>
<dbReference type="InterPro" id="IPR051258">
    <property type="entry name" value="Diverse_Substrate_Transporter"/>
</dbReference>
<evidence type="ECO:0000256" key="6">
    <source>
        <dbReference type="ARBA" id="ARBA00023136"/>
    </source>
</evidence>
<comment type="caution">
    <text evidence="9">The sequence shown here is derived from an EMBL/GenBank/DDBJ whole genome shotgun (WGS) entry which is preliminary data.</text>
</comment>
<dbReference type="Proteomes" id="UP000460257">
    <property type="component" value="Unassembled WGS sequence"/>
</dbReference>
<feature type="transmembrane region" description="Helical" evidence="7">
    <location>
        <begin position="169"/>
        <end position="188"/>
    </location>
</feature>
<dbReference type="AlphaFoldDB" id="A0A6N7IXL9"/>
<organism evidence="9 10">
    <name type="scientific">Candidatus Weimeria bifida</name>
    <dbReference type="NCBI Taxonomy" id="2599074"/>
    <lineage>
        <taxon>Bacteria</taxon>
        <taxon>Bacillati</taxon>
        <taxon>Bacillota</taxon>
        <taxon>Clostridia</taxon>
        <taxon>Lachnospirales</taxon>
        <taxon>Lachnospiraceae</taxon>
        <taxon>Candidatus Weimeria</taxon>
    </lineage>
</organism>
<evidence type="ECO:0000259" key="8">
    <source>
        <dbReference type="Pfam" id="PF00892"/>
    </source>
</evidence>
<evidence type="ECO:0000256" key="5">
    <source>
        <dbReference type="ARBA" id="ARBA00022989"/>
    </source>
</evidence>
<keyword evidence="6 7" id="KW-0472">Membrane</keyword>
<feature type="domain" description="EamA" evidence="8">
    <location>
        <begin position="166"/>
        <end position="298"/>
    </location>
</feature>
<dbReference type="SUPFAM" id="SSF103481">
    <property type="entry name" value="Multidrug resistance efflux transporter EmrE"/>
    <property type="match status" value="1"/>
</dbReference>
<evidence type="ECO:0000313" key="9">
    <source>
        <dbReference type="EMBL" id="MQN00979.1"/>
    </source>
</evidence>
<evidence type="ECO:0000256" key="1">
    <source>
        <dbReference type="ARBA" id="ARBA00004651"/>
    </source>
</evidence>
<name>A0A6N7IXL9_9FIRM</name>
<keyword evidence="4 7" id="KW-0812">Transmembrane</keyword>
<dbReference type="PANTHER" id="PTHR42920">
    <property type="entry name" value="OS03G0707200 PROTEIN-RELATED"/>
    <property type="match status" value="1"/>
</dbReference>
<feature type="transmembrane region" description="Helical" evidence="7">
    <location>
        <begin position="115"/>
        <end position="132"/>
    </location>
</feature>
<dbReference type="PANTHER" id="PTHR42920:SF5">
    <property type="entry name" value="EAMA DOMAIN-CONTAINING PROTEIN"/>
    <property type="match status" value="1"/>
</dbReference>
<evidence type="ECO:0000256" key="3">
    <source>
        <dbReference type="ARBA" id="ARBA00022475"/>
    </source>
</evidence>
<feature type="transmembrane region" description="Helical" evidence="7">
    <location>
        <begin position="224"/>
        <end position="245"/>
    </location>
</feature>
<evidence type="ECO:0000313" key="10">
    <source>
        <dbReference type="Proteomes" id="UP000460257"/>
    </source>
</evidence>
<dbReference type="EMBL" id="VOGC01000002">
    <property type="protein sequence ID" value="MQN00979.1"/>
    <property type="molecule type" value="Genomic_DNA"/>
</dbReference>